<evidence type="ECO:0000256" key="3">
    <source>
        <dbReference type="ARBA" id="ARBA00023235"/>
    </source>
</evidence>
<evidence type="ECO:0000256" key="5">
    <source>
        <dbReference type="PIRSR" id="PIRSR600821-50"/>
    </source>
</evidence>
<dbReference type="Gene3D" id="2.40.37.10">
    <property type="entry name" value="Lyase, Ornithine Decarboxylase, Chain A, domain 1"/>
    <property type="match status" value="1"/>
</dbReference>
<dbReference type="EMBL" id="MGKP01000003">
    <property type="protein sequence ID" value="OGN29717.1"/>
    <property type="molecule type" value="Genomic_DNA"/>
</dbReference>
<comment type="catalytic activity">
    <reaction evidence="4">
        <text>L-alanine = D-alanine</text>
        <dbReference type="Rhea" id="RHEA:20249"/>
        <dbReference type="ChEBI" id="CHEBI:57416"/>
        <dbReference type="ChEBI" id="CHEBI:57972"/>
        <dbReference type="EC" id="5.1.1.1"/>
    </reaction>
</comment>
<dbReference type="Gene3D" id="3.20.20.10">
    <property type="entry name" value="Alanine racemase"/>
    <property type="match status" value="1"/>
</dbReference>
<dbReference type="PANTHER" id="PTHR30511:SF0">
    <property type="entry name" value="ALANINE RACEMASE, CATABOLIC-RELATED"/>
    <property type="match status" value="1"/>
</dbReference>
<dbReference type="SMART" id="SM01005">
    <property type="entry name" value="Ala_racemase_C"/>
    <property type="match status" value="1"/>
</dbReference>
<feature type="domain" description="Alanine racemase C-terminal" evidence="7">
    <location>
        <begin position="243"/>
        <end position="371"/>
    </location>
</feature>
<dbReference type="InterPro" id="IPR020622">
    <property type="entry name" value="Ala_racemase_pyridoxalP-BS"/>
</dbReference>
<feature type="modified residue" description="N6-(pyridoxal phosphate)lysine" evidence="4 5">
    <location>
        <position position="38"/>
    </location>
</feature>
<dbReference type="GO" id="GO:0030632">
    <property type="term" value="P:D-alanine biosynthetic process"/>
    <property type="evidence" value="ECO:0007669"/>
    <property type="project" value="UniProtKB-UniRule"/>
</dbReference>
<sequence length="372" mass="41215">MSLKPTIWIEVSKSAFEHNVRTVRALTRPETKLMAVVKSNAYGHGLVATAKIFTKAGADWLGVFSIDEAIELRKKGVRAPILVMGPTDIGNFKTALRYKLRVTIYDRSVLQNTAIKISAKLPIHIKIDTGLSRQGVPMERVQEFFGAIPRGLTIEGIYSHLADPEDFEKQAFSRFQSKNFETAIEIARNFGYGKLIKHLVASDGLLSFPQGEFDMVRVGLFLYGLWPSDSFQKQFKSIQLQPALSWKTRIAQVKKIPKGAYVGYGITERMKHDTIIAVVPIGYWDGYPRSLSSRGVVLVGGKRCRVLGRISMNMTVVDATDAGVVHAGDEAVLIGRQGESFIGAEELAEFAGTISHEIVTRINPLLPRIVVQ</sequence>
<evidence type="ECO:0000259" key="7">
    <source>
        <dbReference type="SMART" id="SM01005"/>
    </source>
</evidence>
<dbReference type="EC" id="5.1.1.1" evidence="4"/>
<dbReference type="HAMAP" id="MF_01201">
    <property type="entry name" value="Ala_racemase"/>
    <property type="match status" value="1"/>
</dbReference>
<dbReference type="PROSITE" id="PS00395">
    <property type="entry name" value="ALANINE_RACEMASE"/>
    <property type="match status" value="1"/>
</dbReference>
<dbReference type="STRING" id="1802701.A3A33_04470"/>
<dbReference type="GO" id="GO:0008784">
    <property type="term" value="F:alanine racemase activity"/>
    <property type="evidence" value="ECO:0007669"/>
    <property type="project" value="UniProtKB-UniRule"/>
</dbReference>
<keyword evidence="3 4" id="KW-0413">Isomerase</keyword>
<feature type="binding site" evidence="4 6">
    <location>
        <position position="312"/>
    </location>
    <ligand>
        <name>substrate</name>
    </ligand>
</feature>
<comment type="pathway">
    <text evidence="4">Amino-acid biosynthesis; D-alanine biosynthesis; D-alanine from L-alanine: step 1/1.</text>
</comment>
<gene>
    <name evidence="8" type="ORF">A3A33_04470</name>
</gene>
<dbReference type="SUPFAM" id="SSF51419">
    <property type="entry name" value="PLP-binding barrel"/>
    <property type="match status" value="1"/>
</dbReference>
<dbReference type="GO" id="GO:0005829">
    <property type="term" value="C:cytosol"/>
    <property type="evidence" value="ECO:0007669"/>
    <property type="project" value="TreeGrafter"/>
</dbReference>
<dbReference type="InterPro" id="IPR000821">
    <property type="entry name" value="Ala_racemase"/>
</dbReference>
<accession>A0A1F8GWD7</accession>
<evidence type="ECO:0000313" key="8">
    <source>
        <dbReference type="EMBL" id="OGN29717.1"/>
    </source>
</evidence>
<evidence type="ECO:0000256" key="1">
    <source>
        <dbReference type="ARBA" id="ARBA00001933"/>
    </source>
</evidence>
<comment type="caution">
    <text evidence="8">The sequence shown here is derived from an EMBL/GenBank/DDBJ whole genome shotgun (WGS) entry which is preliminary data.</text>
</comment>
<proteinExistence type="inferred from homology"/>
<dbReference type="GO" id="GO:0030170">
    <property type="term" value="F:pyridoxal phosphate binding"/>
    <property type="evidence" value="ECO:0007669"/>
    <property type="project" value="UniProtKB-UniRule"/>
</dbReference>
<dbReference type="InterPro" id="IPR029066">
    <property type="entry name" value="PLP-binding_barrel"/>
</dbReference>
<feature type="binding site" evidence="4 6">
    <location>
        <position position="133"/>
    </location>
    <ligand>
        <name>substrate</name>
    </ligand>
</feature>
<protein>
    <recommendedName>
        <fullName evidence="4">Alanine racemase</fullName>
        <ecNumber evidence="4">5.1.1.1</ecNumber>
    </recommendedName>
</protein>
<evidence type="ECO:0000256" key="2">
    <source>
        <dbReference type="ARBA" id="ARBA00022898"/>
    </source>
</evidence>
<comment type="function">
    <text evidence="4">Catalyzes the interconversion of L-alanine and D-alanine. May also act on other amino acids.</text>
</comment>
<dbReference type="Pfam" id="PF00842">
    <property type="entry name" value="Ala_racemase_C"/>
    <property type="match status" value="1"/>
</dbReference>
<evidence type="ECO:0000256" key="4">
    <source>
        <dbReference type="HAMAP-Rule" id="MF_01201"/>
    </source>
</evidence>
<dbReference type="NCBIfam" id="TIGR00492">
    <property type="entry name" value="alr"/>
    <property type="match status" value="1"/>
</dbReference>
<feature type="active site" description="Proton acceptor; specific for L-alanine" evidence="4">
    <location>
        <position position="264"/>
    </location>
</feature>
<comment type="similarity">
    <text evidence="4">Belongs to the alanine racemase family.</text>
</comment>
<dbReference type="PANTHER" id="PTHR30511">
    <property type="entry name" value="ALANINE RACEMASE"/>
    <property type="match status" value="1"/>
</dbReference>
<dbReference type="FunFam" id="3.20.20.10:FF:000002">
    <property type="entry name" value="Alanine racemase"/>
    <property type="match status" value="1"/>
</dbReference>
<name>A0A1F8GWD7_9BACT</name>
<organism evidence="8 9">
    <name type="scientific">Candidatus Yanofskybacteria bacterium RIFCSPLOWO2_01_FULL_49_25</name>
    <dbReference type="NCBI Taxonomy" id="1802701"/>
    <lineage>
        <taxon>Bacteria</taxon>
        <taxon>Candidatus Yanofskyibacteriota</taxon>
    </lineage>
</organism>
<dbReference type="Pfam" id="PF01168">
    <property type="entry name" value="Ala_racemase_N"/>
    <property type="match status" value="1"/>
</dbReference>
<dbReference type="InterPro" id="IPR001608">
    <property type="entry name" value="Ala_racemase_N"/>
</dbReference>
<reference evidence="8 9" key="1">
    <citation type="journal article" date="2016" name="Nat. Commun.">
        <title>Thousands of microbial genomes shed light on interconnected biogeochemical processes in an aquifer system.</title>
        <authorList>
            <person name="Anantharaman K."/>
            <person name="Brown C.T."/>
            <person name="Hug L.A."/>
            <person name="Sharon I."/>
            <person name="Castelle C.J."/>
            <person name="Probst A.J."/>
            <person name="Thomas B.C."/>
            <person name="Singh A."/>
            <person name="Wilkins M.J."/>
            <person name="Karaoz U."/>
            <person name="Brodie E.L."/>
            <person name="Williams K.H."/>
            <person name="Hubbard S.S."/>
            <person name="Banfield J.F."/>
        </authorList>
    </citation>
    <scope>NUCLEOTIDE SEQUENCE [LARGE SCALE GENOMIC DNA]</scope>
</reference>
<dbReference type="UniPathway" id="UPA00042">
    <property type="reaction ID" value="UER00497"/>
</dbReference>
<feature type="active site" description="Proton acceptor; specific for D-alanine" evidence="4">
    <location>
        <position position="38"/>
    </location>
</feature>
<keyword evidence="2 4" id="KW-0663">Pyridoxal phosphate</keyword>
<dbReference type="PRINTS" id="PR00992">
    <property type="entry name" value="ALARACEMASE"/>
</dbReference>
<dbReference type="SUPFAM" id="SSF50621">
    <property type="entry name" value="Alanine racemase C-terminal domain-like"/>
    <property type="match status" value="1"/>
</dbReference>
<dbReference type="CDD" id="cd00430">
    <property type="entry name" value="PLPDE_III_AR"/>
    <property type="match status" value="1"/>
</dbReference>
<dbReference type="Proteomes" id="UP000179047">
    <property type="component" value="Unassembled WGS sequence"/>
</dbReference>
<dbReference type="InterPro" id="IPR011079">
    <property type="entry name" value="Ala_racemase_C"/>
</dbReference>
<comment type="cofactor">
    <cofactor evidence="1 4 5">
        <name>pyridoxal 5'-phosphate</name>
        <dbReference type="ChEBI" id="CHEBI:597326"/>
    </cofactor>
</comment>
<dbReference type="InterPro" id="IPR009006">
    <property type="entry name" value="Ala_racemase/Decarboxylase_C"/>
</dbReference>
<dbReference type="AlphaFoldDB" id="A0A1F8GWD7"/>
<evidence type="ECO:0000256" key="6">
    <source>
        <dbReference type="PIRSR" id="PIRSR600821-52"/>
    </source>
</evidence>
<evidence type="ECO:0000313" key="9">
    <source>
        <dbReference type="Proteomes" id="UP000179047"/>
    </source>
</evidence>